<dbReference type="PROSITE" id="PS50853">
    <property type="entry name" value="FN3"/>
    <property type="match status" value="1"/>
</dbReference>
<name>A0A3P7LG70_DIBLA</name>
<protein>
    <recommendedName>
        <fullName evidence="3">Fibronectin type-III domain-containing protein</fullName>
    </recommendedName>
</protein>
<dbReference type="Gene3D" id="2.60.40.10">
    <property type="entry name" value="Immunoglobulins"/>
    <property type="match status" value="2"/>
</dbReference>
<organism evidence="4 5">
    <name type="scientific">Dibothriocephalus latus</name>
    <name type="common">Fish tapeworm</name>
    <name type="synonym">Diphyllobothrium latum</name>
    <dbReference type="NCBI Taxonomy" id="60516"/>
    <lineage>
        <taxon>Eukaryota</taxon>
        <taxon>Metazoa</taxon>
        <taxon>Spiralia</taxon>
        <taxon>Lophotrochozoa</taxon>
        <taxon>Platyhelminthes</taxon>
        <taxon>Cestoda</taxon>
        <taxon>Eucestoda</taxon>
        <taxon>Diphyllobothriidea</taxon>
        <taxon>Diphyllobothriidae</taxon>
        <taxon>Dibothriocephalus</taxon>
    </lineage>
</organism>
<feature type="transmembrane region" description="Helical" evidence="2">
    <location>
        <begin position="273"/>
        <end position="295"/>
    </location>
</feature>
<dbReference type="AlphaFoldDB" id="A0A3P7LG70"/>
<proteinExistence type="predicted"/>
<dbReference type="PANTHER" id="PTHR46708:SF2">
    <property type="entry name" value="FIBRONECTIN TYPE-III DOMAIN-CONTAINING PROTEIN"/>
    <property type="match status" value="1"/>
</dbReference>
<evidence type="ECO:0000256" key="1">
    <source>
        <dbReference type="ARBA" id="ARBA00022737"/>
    </source>
</evidence>
<dbReference type="SUPFAM" id="SSF49265">
    <property type="entry name" value="Fibronectin type III"/>
    <property type="match status" value="1"/>
</dbReference>
<keyword evidence="2" id="KW-1133">Transmembrane helix</keyword>
<sequence length="320" mass="34539">MHRVNSYVYAYPEDSSLGLQQCYNGDLGNTQCTLENLRPDTEYTIVTKSCAGLAACSALKIGKRFWTAKPVTLDRPTDVKAANATATSITLTWPKPKGDTDDSTEYRVSLMTPGHPEIPEKTVACAATLAEDKYTCQVENLYTEVSYSATVSACITDGFCSEGSQPVNFKTVAKDGYVLQTPSIESLKVQVSWTSNHTEADAEFRILVDGSSTAACTVPVVAGEHTCQLKGLTPSQTYSVKLTACTISTNVCEDLYNLPVPTVNAATPADGSLIAVSVMFAIFCLLLIALTVILVPTVRKDKLMYSNEAHEKHEVYATEG</sequence>
<dbReference type="InterPro" id="IPR036116">
    <property type="entry name" value="FN3_sf"/>
</dbReference>
<gene>
    <name evidence="4" type="ORF">DILT_LOCUS6698</name>
</gene>
<dbReference type="InterPro" id="IPR013783">
    <property type="entry name" value="Ig-like_fold"/>
</dbReference>
<dbReference type="EMBL" id="UYRU01050166">
    <property type="protein sequence ID" value="VDN10867.1"/>
    <property type="molecule type" value="Genomic_DNA"/>
</dbReference>
<keyword evidence="2" id="KW-0812">Transmembrane</keyword>
<accession>A0A3P7LG70</accession>
<evidence type="ECO:0000313" key="5">
    <source>
        <dbReference type="Proteomes" id="UP000281553"/>
    </source>
</evidence>
<evidence type="ECO:0000259" key="3">
    <source>
        <dbReference type="PROSITE" id="PS50853"/>
    </source>
</evidence>
<evidence type="ECO:0000313" key="4">
    <source>
        <dbReference type="EMBL" id="VDN10867.1"/>
    </source>
</evidence>
<dbReference type="OrthoDB" id="10253954at2759"/>
<dbReference type="PANTHER" id="PTHR46708">
    <property type="entry name" value="TENASCIN"/>
    <property type="match status" value="1"/>
</dbReference>
<keyword evidence="5" id="KW-1185">Reference proteome</keyword>
<dbReference type="SMART" id="SM00060">
    <property type="entry name" value="FN3"/>
    <property type="match status" value="2"/>
</dbReference>
<feature type="domain" description="Fibronectin type-III" evidence="3">
    <location>
        <begin position="75"/>
        <end position="174"/>
    </location>
</feature>
<keyword evidence="2" id="KW-0472">Membrane</keyword>
<evidence type="ECO:0000256" key="2">
    <source>
        <dbReference type="SAM" id="Phobius"/>
    </source>
</evidence>
<dbReference type="Proteomes" id="UP000281553">
    <property type="component" value="Unassembled WGS sequence"/>
</dbReference>
<dbReference type="InterPro" id="IPR003961">
    <property type="entry name" value="FN3_dom"/>
</dbReference>
<keyword evidence="1" id="KW-0677">Repeat</keyword>
<dbReference type="CDD" id="cd00063">
    <property type="entry name" value="FN3"/>
    <property type="match status" value="1"/>
</dbReference>
<reference evidence="4 5" key="1">
    <citation type="submission" date="2018-11" db="EMBL/GenBank/DDBJ databases">
        <authorList>
            <consortium name="Pathogen Informatics"/>
        </authorList>
    </citation>
    <scope>NUCLEOTIDE SEQUENCE [LARGE SCALE GENOMIC DNA]</scope>
</reference>
<dbReference type="InterPro" id="IPR050991">
    <property type="entry name" value="ECM_Regulatory_Proteins"/>
</dbReference>
<dbReference type="Pfam" id="PF00041">
    <property type="entry name" value="fn3"/>
    <property type="match status" value="1"/>
</dbReference>